<accession>A0A918KU50</accession>
<keyword evidence="2" id="KW-1185">Reference proteome</keyword>
<dbReference type="Proteomes" id="UP000600865">
    <property type="component" value="Unassembled WGS sequence"/>
</dbReference>
<evidence type="ECO:0008006" key="3">
    <source>
        <dbReference type="Google" id="ProtNLM"/>
    </source>
</evidence>
<dbReference type="PANTHER" id="PTHR40590:SF1">
    <property type="entry name" value="CYTOPLASMIC PROTEIN"/>
    <property type="match status" value="1"/>
</dbReference>
<dbReference type="InterPro" id="IPR002816">
    <property type="entry name" value="TraB/PrgY/GumN_fam"/>
</dbReference>
<dbReference type="Pfam" id="PF01963">
    <property type="entry name" value="TraB_PrgY_gumN"/>
    <property type="match status" value="1"/>
</dbReference>
<name>A0A918KU50_9PROT</name>
<gene>
    <name evidence="1" type="ORF">GCM10011309_27890</name>
</gene>
<dbReference type="InterPro" id="IPR047111">
    <property type="entry name" value="YbaP-like"/>
</dbReference>
<dbReference type="EMBL" id="BMYV01000006">
    <property type="protein sequence ID" value="GGX76295.1"/>
    <property type="molecule type" value="Genomic_DNA"/>
</dbReference>
<comment type="caution">
    <text evidence="1">The sequence shown here is derived from an EMBL/GenBank/DDBJ whole genome shotgun (WGS) entry which is preliminary data.</text>
</comment>
<sequence>MWIVSDADSEITLYPTIHILPNGMKWQSDELTRRLADAEEVWFEIMPGSETDPNLQATMMRLGMAPGSSLSSQLTAAEVTALREAIAPLGMPFEAVDAMRPWLASTLVSVGALVQKGFNPDAGVEKQLQPLVKDKKIRAFESAESQLKMLAAIPEAQQFQMLRDTLGEMDESIDMLNEMARDWSTGDVKDLEEELLSEMKSEMPIVYAAVFTARNENWANQIEIEMKGAGTDFMAVGAGHLVGEDGVPAILKARGYKVERLR</sequence>
<evidence type="ECO:0000313" key="2">
    <source>
        <dbReference type="Proteomes" id="UP000600865"/>
    </source>
</evidence>
<dbReference type="CDD" id="cd14789">
    <property type="entry name" value="Tiki"/>
    <property type="match status" value="1"/>
</dbReference>
<dbReference type="AlphaFoldDB" id="A0A918KU50"/>
<evidence type="ECO:0000313" key="1">
    <source>
        <dbReference type="EMBL" id="GGX76295.1"/>
    </source>
</evidence>
<reference evidence="1 2" key="1">
    <citation type="journal article" date="2014" name="Int. J. Syst. Evol. Microbiol.">
        <title>Complete genome sequence of Corynebacterium casei LMG S-19264T (=DSM 44701T), isolated from a smear-ripened cheese.</title>
        <authorList>
            <consortium name="US DOE Joint Genome Institute (JGI-PGF)"/>
            <person name="Walter F."/>
            <person name="Albersmeier A."/>
            <person name="Kalinowski J."/>
            <person name="Ruckert C."/>
        </authorList>
    </citation>
    <scope>NUCLEOTIDE SEQUENCE [LARGE SCALE GENOMIC DNA]</scope>
    <source>
        <strain evidence="1 2">KCTC 23968</strain>
    </source>
</reference>
<organism evidence="1 2">
    <name type="scientific">Litorimonas cladophorae</name>
    <dbReference type="NCBI Taxonomy" id="1220491"/>
    <lineage>
        <taxon>Bacteria</taxon>
        <taxon>Pseudomonadati</taxon>
        <taxon>Pseudomonadota</taxon>
        <taxon>Alphaproteobacteria</taxon>
        <taxon>Maricaulales</taxon>
        <taxon>Robiginitomaculaceae</taxon>
    </lineage>
</organism>
<proteinExistence type="predicted"/>
<protein>
    <recommendedName>
        <fullName evidence="3">TraB/GumN family protein</fullName>
    </recommendedName>
</protein>
<dbReference type="PANTHER" id="PTHR40590">
    <property type="entry name" value="CYTOPLASMIC PROTEIN-RELATED"/>
    <property type="match status" value="1"/>
</dbReference>